<name>A0AA39LVR0_9BILA</name>
<keyword evidence="2" id="KW-1185">Reference proteome</keyword>
<dbReference type="EMBL" id="JAUCMV010000003">
    <property type="protein sequence ID" value="KAK0411363.1"/>
    <property type="molecule type" value="Genomic_DNA"/>
</dbReference>
<evidence type="ECO:0000313" key="2">
    <source>
        <dbReference type="Proteomes" id="UP001175271"/>
    </source>
</evidence>
<dbReference type="Proteomes" id="UP001175271">
    <property type="component" value="Unassembled WGS sequence"/>
</dbReference>
<protein>
    <submittedName>
        <fullName evidence="1">Uncharacterized protein</fullName>
    </submittedName>
</protein>
<organism evidence="1 2">
    <name type="scientific">Steinernema hermaphroditum</name>
    <dbReference type="NCBI Taxonomy" id="289476"/>
    <lineage>
        <taxon>Eukaryota</taxon>
        <taxon>Metazoa</taxon>
        <taxon>Ecdysozoa</taxon>
        <taxon>Nematoda</taxon>
        <taxon>Chromadorea</taxon>
        <taxon>Rhabditida</taxon>
        <taxon>Tylenchina</taxon>
        <taxon>Panagrolaimomorpha</taxon>
        <taxon>Strongyloidoidea</taxon>
        <taxon>Steinernematidae</taxon>
        <taxon>Steinernema</taxon>
    </lineage>
</organism>
<evidence type="ECO:0000313" key="1">
    <source>
        <dbReference type="EMBL" id="KAK0411363.1"/>
    </source>
</evidence>
<dbReference type="AlphaFoldDB" id="A0AA39LVR0"/>
<comment type="caution">
    <text evidence="1">The sequence shown here is derived from an EMBL/GenBank/DDBJ whole genome shotgun (WGS) entry which is preliminary data.</text>
</comment>
<gene>
    <name evidence="1" type="ORF">QR680_005617</name>
</gene>
<accession>A0AA39LVR0</accession>
<sequence length="88" mass="9557">MSITDDDSNSEFSSLTTSNNALLHCYVLALFRTTKDRSRTPNGEEYISLQAQKTISSVEGDSAEFLGGNGSRLSLVASTTTPTARVWH</sequence>
<proteinExistence type="predicted"/>
<reference evidence="1" key="1">
    <citation type="submission" date="2023-06" db="EMBL/GenBank/DDBJ databases">
        <title>Genomic analysis of the entomopathogenic nematode Steinernema hermaphroditum.</title>
        <authorList>
            <person name="Schwarz E.M."/>
            <person name="Heppert J.K."/>
            <person name="Baniya A."/>
            <person name="Schwartz H.T."/>
            <person name="Tan C.-H."/>
            <person name="Antoshechkin I."/>
            <person name="Sternberg P.W."/>
            <person name="Goodrich-Blair H."/>
            <person name="Dillman A.R."/>
        </authorList>
    </citation>
    <scope>NUCLEOTIDE SEQUENCE</scope>
    <source>
        <strain evidence="1">PS9179</strain>
        <tissue evidence="1">Whole animal</tissue>
    </source>
</reference>